<evidence type="ECO:0000256" key="1">
    <source>
        <dbReference type="SAM" id="Phobius"/>
    </source>
</evidence>
<protein>
    <recommendedName>
        <fullName evidence="4">AtpZ/AtpI family protein</fullName>
    </recommendedName>
</protein>
<dbReference type="KEGG" id="nak:EH165_08400"/>
<keyword evidence="1" id="KW-0472">Membrane</keyword>
<dbReference type="AlphaFoldDB" id="A0A3G8ZLX9"/>
<organism evidence="2 3">
    <name type="scientific">Nakamurella antarctica</name>
    <dbReference type="NCBI Taxonomy" id="1902245"/>
    <lineage>
        <taxon>Bacteria</taxon>
        <taxon>Bacillati</taxon>
        <taxon>Actinomycetota</taxon>
        <taxon>Actinomycetes</taxon>
        <taxon>Nakamurellales</taxon>
        <taxon>Nakamurellaceae</taxon>
        <taxon>Nakamurella</taxon>
    </lineage>
</organism>
<evidence type="ECO:0008006" key="4">
    <source>
        <dbReference type="Google" id="ProtNLM"/>
    </source>
</evidence>
<reference evidence="2 3" key="2">
    <citation type="submission" date="2018-12" db="EMBL/GenBank/DDBJ databases">
        <title>Nakamurella antarcticus sp. nov., isolated from Antarctica South Shetland Islands soil.</title>
        <authorList>
            <person name="Peng F."/>
        </authorList>
    </citation>
    <scope>NUCLEOTIDE SEQUENCE [LARGE SCALE GENOMIC DNA]</scope>
    <source>
        <strain evidence="2 3">S14-144</strain>
    </source>
</reference>
<name>A0A3G8ZLX9_9ACTN</name>
<evidence type="ECO:0000313" key="3">
    <source>
        <dbReference type="Proteomes" id="UP000268084"/>
    </source>
</evidence>
<proteinExistence type="predicted"/>
<feature type="transmembrane region" description="Helical" evidence="1">
    <location>
        <begin position="44"/>
        <end position="64"/>
    </location>
</feature>
<dbReference type="RefSeq" id="WP_124799067.1">
    <property type="nucleotide sequence ID" value="NZ_CP034170.1"/>
</dbReference>
<keyword evidence="1" id="KW-0812">Transmembrane</keyword>
<keyword evidence="1" id="KW-1133">Transmembrane helix</keyword>
<dbReference type="Proteomes" id="UP000268084">
    <property type="component" value="Chromosome"/>
</dbReference>
<sequence>MKTRTKVVSPRSGNSDGWAVMTTLIGGFLIWGFLGWLGDRLLGTSFLAPVGLIAGMCLGIYAVVARFGKAPELNDSQAPTKTSLTDPGAWRYAQLARKNVANSESSTTSVQRDSA</sequence>
<keyword evidence="3" id="KW-1185">Reference proteome</keyword>
<reference evidence="2 3" key="1">
    <citation type="submission" date="2018-11" db="EMBL/GenBank/DDBJ databases">
        <authorList>
            <person name="Da X."/>
        </authorList>
    </citation>
    <scope>NUCLEOTIDE SEQUENCE [LARGE SCALE GENOMIC DNA]</scope>
    <source>
        <strain evidence="2 3">S14-144</strain>
    </source>
</reference>
<accession>A0A3G8ZLX9</accession>
<feature type="transmembrane region" description="Helical" evidence="1">
    <location>
        <begin position="20"/>
        <end position="38"/>
    </location>
</feature>
<dbReference type="OrthoDB" id="5193039at2"/>
<dbReference type="EMBL" id="CP034170">
    <property type="protein sequence ID" value="AZI58158.1"/>
    <property type="molecule type" value="Genomic_DNA"/>
</dbReference>
<evidence type="ECO:0000313" key="2">
    <source>
        <dbReference type="EMBL" id="AZI58158.1"/>
    </source>
</evidence>
<gene>
    <name evidence="2" type="ORF">EH165_08400</name>
</gene>